<dbReference type="InterPro" id="IPR005135">
    <property type="entry name" value="Endo/exonuclease/phosphatase"/>
</dbReference>
<protein>
    <recommendedName>
        <fullName evidence="1">Endonuclease/exonuclease/phosphatase domain-containing protein</fullName>
    </recommendedName>
</protein>
<dbReference type="AlphaFoldDB" id="A0A922MLV7"/>
<organism evidence="2 3">
    <name type="scientific">Spodoptera exigua</name>
    <name type="common">Beet armyworm</name>
    <name type="synonym">Noctua fulgens</name>
    <dbReference type="NCBI Taxonomy" id="7107"/>
    <lineage>
        <taxon>Eukaryota</taxon>
        <taxon>Metazoa</taxon>
        <taxon>Ecdysozoa</taxon>
        <taxon>Arthropoda</taxon>
        <taxon>Hexapoda</taxon>
        <taxon>Insecta</taxon>
        <taxon>Pterygota</taxon>
        <taxon>Neoptera</taxon>
        <taxon>Endopterygota</taxon>
        <taxon>Lepidoptera</taxon>
        <taxon>Glossata</taxon>
        <taxon>Ditrysia</taxon>
        <taxon>Noctuoidea</taxon>
        <taxon>Noctuidae</taxon>
        <taxon>Amphipyrinae</taxon>
        <taxon>Spodoptera</taxon>
    </lineage>
</organism>
<proteinExistence type="predicted"/>
<evidence type="ECO:0000259" key="1">
    <source>
        <dbReference type="Pfam" id="PF03372"/>
    </source>
</evidence>
<name>A0A922MLV7_SPOEX</name>
<dbReference type="SUPFAM" id="SSF56219">
    <property type="entry name" value="DNase I-like"/>
    <property type="match status" value="1"/>
</dbReference>
<dbReference type="PANTHER" id="PTHR46670:SF3">
    <property type="entry name" value="ENDONUCLEASE_EXONUCLEASE_PHOSPHATASE DOMAIN-CONTAINING PROTEIN"/>
    <property type="match status" value="1"/>
</dbReference>
<dbReference type="InterPro" id="IPR036691">
    <property type="entry name" value="Endo/exonu/phosph_ase_sf"/>
</dbReference>
<evidence type="ECO:0000313" key="2">
    <source>
        <dbReference type="EMBL" id="KAH9639655.1"/>
    </source>
</evidence>
<dbReference type="Proteomes" id="UP000814243">
    <property type="component" value="Unassembled WGS sequence"/>
</dbReference>
<dbReference type="Gene3D" id="3.60.10.10">
    <property type="entry name" value="Endonuclease/exonuclease/phosphatase"/>
    <property type="match status" value="1"/>
</dbReference>
<reference evidence="2" key="1">
    <citation type="journal article" date="2021" name="G3 (Bethesda)">
        <title>Genome and transcriptome analysis of the beet armyworm Spodoptera exigua reveals targets for pest control. .</title>
        <authorList>
            <person name="Simon S."/>
            <person name="Breeschoten T."/>
            <person name="Jansen H.J."/>
            <person name="Dirks R.P."/>
            <person name="Schranz M.E."/>
            <person name="Ros V.I.D."/>
        </authorList>
    </citation>
    <scope>NUCLEOTIDE SEQUENCE</scope>
    <source>
        <strain evidence="2">TB_SE_WUR_2020</strain>
    </source>
</reference>
<dbReference type="PANTHER" id="PTHR46670">
    <property type="entry name" value="ENDO/EXONUCLEASE/PHOSPHATASE DOMAIN-CONTAINING PROTEIN"/>
    <property type="match status" value="1"/>
</dbReference>
<dbReference type="EMBL" id="JACEFF010000321">
    <property type="protein sequence ID" value="KAH9639655.1"/>
    <property type="molecule type" value="Genomic_DNA"/>
</dbReference>
<gene>
    <name evidence="2" type="ORF">HF086_009108</name>
</gene>
<evidence type="ECO:0000313" key="3">
    <source>
        <dbReference type="Proteomes" id="UP000814243"/>
    </source>
</evidence>
<comment type="caution">
    <text evidence="2">The sequence shown here is derived from an EMBL/GenBank/DDBJ whole genome shotgun (WGS) entry which is preliminary data.</text>
</comment>
<feature type="domain" description="Endonuclease/exonuclease/phosphatase" evidence="1">
    <location>
        <begin position="14"/>
        <end position="135"/>
    </location>
</feature>
<dbReference type="Pfam" id="PF03372">
    <property type="entry name" value="Exo_endo_phos"/>
    <property type="match status" value="1"/>
</dbReference>
<dbReference type="GO" id="GO:0003824">
    <property type="term" value="F:catalytic activity"/>
    <property type="evidence" value="ECO:0007669"/>
    <property type="project" value="InterPro"/>
</dbReference>
<accession>A0A922MLV7</accession>
<sequence length="358" mass="40964">MSSSSLCGKWKHTVDVMAINETWLRRGEEDRAPSINGYKFKHIPRPVTTRGGRGGGVAFYIRNIRNARVRPHPEHPTVEQLWLGLSINGRKVLVGTAYRPPWQDLEVFLDAMVTSVSALASYDNLVLLGDLNVNLLDANSSKCKQLTSFFECMGIVQLVETATHFVGDGGSLIDLVCTDAVTRGVEVDYISELGHHSFITCETVFKRPRERSRIIKFRPLSDILHDHFHNDLNIVPWSAVGNLSDVDSMVDLLNSYITQLYDLHAPIKKKTFKKRPTPWITDNIRLMFRLRDEARTRCHKTKELHHIQYYKDLKREAAAALVREKKAYFTEKINCQSKDPKLLWRSLKTDVLPDHKDS</sequence>